<dbReference type="Gene3D" id="3.30.60.190">
    <property type="match status" value="1"/>
</dbReference>
<keyword evidence="8" id="KW-1185">Reference proteome</keyword>
<dbReference type="InterPro" id="IPR007529">
    <property type="entry name" value="Znf_HIT"/>
</dbReference>
<dbReference type="GO" id="GO:0008270">
    <property type="term" value="F:zinc ion binding"/>
    <property type="evidence" value="ECO:0007669"/>
    <property type="project" value="UniProtKB-UniRule"/>
</dbReference>
<evidence type="ECO:0000313" key="8">
    <source>
        <dbReference type="Proteomes" id="UP001146120"/>
    </source>
</evidence>
<dbReference type="GO" id="GO:0005634">
    <property type="term" value="C:nucleus"/>
    <property type="evidence" value="ECO:0007669"/>
    <property type="project" value="TreeGrafter"/>
</dbReference>
<name>A0AAV2Z3T9_9STRA</name>
<evidence type="ECO:0000256" key="1">
    <source>
        <dbReference type="ARBA" id="ARBA00022723"/>
    </source>
</evidence>
<dbReference type="SUPFAM" id="SSF144232">
    <property type="entry name" value="HIT/MYND zinc finger-like"/>
    <property type="match status" value="1"/>
</dbReference>
<evidence type="ECO:0000259" key="6">
    <source>
        <dbReference type="PROSITE" id="PS51083"/>
    </source>
</evidence>
<dbReference type="EMBL" id="DAKRPA010000037">
    <property type="protein sequence ID" value="DBA02038.1"/>
    <property type="molecule type" value="Genomic_DNA"/>
</dbReference>
<comment type="caution">
    <text evidence="7">The sequence shown here is derived from an EMBL/GenBank/DDBJ whole genome shotgun (WGS) entry which is preliminary data.</text>
</comment>
<keyword evidence="3" id="KW-0862">Zinc</keyword>
<evidence type="ECO:0000313" key="7">
    <source>
        <dbReference type="EMBL" id="DBA02038.1"/>
    </source>
</evidence>
<dbReference type="GO" id="GO:0070761">
    <property type="term" value="C:pre-snoRNP complex"/>
    <property type="evidence" value="ECO:0007669"/>
    <property type="project" value="TreeGrafter"/>
</dbReference>
<dbReference type="Pfam" id="PF04438">
    <property type="entry name" value="zf-HIT"/>
    <property type="match status" value="1"/>
</dbReference>
<keyword evidence="2 4" id="KW-0863">Zinc-finger</keyword>
<protein>
    <recommendedName>
        <fullName evidence="6">HIT-type domain-containing protein</fullName>
    </recommendedName>
</protein>
<dbReference type="PROSITE" id="PS51083">
    <property type="entry name" value="ZF_HIT"/>
    <property type="match status" value="1"/>
</dbReference>
<accession>A0AAV2Z3T9</accession>
<dbReference type="GO" id="GO:0000463">
    <property type="term" value="P:maturation of LSU-rRNA from tricistronic rRNA transcript (SSU-rRNA, 5.8S rRNA, LSU-rRNA)"/>
    <property type="evidence" value="ECO:0007669"/>
    <property type="project" value="TreeGrafter"/>
</dbReference>
<reference evidence="7" key="2">
    <citation type="journal article" date="2023" name="Microbiol Resour">
        <title>Decontamination and Annotation of the Draft Genome Sequence of the Oomycete Lagenidium giganteum ARSEF 373.</title>
        <authorList>
            <person name="Morgan W.R."/>
            <person name="Tartar A."/>
        </authorList>
    </citation>
    <scope>NUCLEOTIDE SEQUENCE</scope>
    <source>
        <strain evidence="7">ARSEF 373</strain>
    </source>
</reference>
<gene>
    <name evidence="7" type="ORF">N0F65_000285</name>
</gene>
<dbReference type="Proteomes" id="UP001146120">
    <property type="component" value="Unassembled WGS sequence"/>
</dbReference>
<evidence type="ECO:0000256" key="3">
    <source>
        <dbReference type="ARBA" id="ARBA00022833"/>
    </source>
</evidence>
<sequence>MKVCQVCEQEPSKYKCPKCRAPYCSAACYKKHNEQPCEGPETSPPAQPGTEPVTQPATSDATQSTPTEEEIEPSLVLGIEQLQTLVSNAQVRDKLRDPVLRQTLTETCACACVWQIDRSPNRVKDLEKAMMNPEFAAFMYQLLDSVRNS</sequence>
<dbReference type="GO" id="GO:0000492">
    <property type="term" value="P:box C/D snoRNP assembly"/>
    <property type="evidence" value="ECO:0007669"/>
    <property type="project" value="TreeGrafter"/>
</dbReference>
<evidence type="ECO:0000256" key="5">
    <source>
        <dbReference type="SAM" id="MobiDB-lite"/>
    </source>
</evidence>
<proteinExistence type="predicted"/>
<evidence type="ECO:0000256" key="4">
    <source>
        <dbReference type="PROSITE-ProRule" id="PRU00453"/>
    </source>
</evidence>
<feature type="region of interest" description="Disordered" evidence="5">
    <location>
        <begin position="33"/>
        <end position="71"/>
    </location>
</feature>
<dbReference type="InterPro" id="IPR051639">
    <property type="entry name" value="BCD1"/>
</dbReference>
<reference evidence="7" key="1">
    <citation type="submission" date="2022-11" db="EMBL/GenBank/DDBJ databases">
        <authorList>
            <person name="Morgan W.R."/>
            <person name="Tartar A."/>
        </authorList>
    </citation>
    <scope>NUCLEOTIDE SEQUENCE</scope>
    <source>
        <strain evidence="7">ARSEF 373</strain>
    </source>
</reference>
<feature type="domain" description="HIT-type" evidence="6">
    <location>
        <begin position="4"/>
        <end position="37"/>
    </location>
</feature>
<dbReference type="AlphaFoldDB" id="A0AAV2Z3T9"/>
<dbReference type="PANTHER" id="PTHR13483:SF11">
    <property type="entry name" value="ZINC FINGER HIT DOMAIN-CONTAINING PROTEIN 3"/>
    <property type="match status" value="1"/>
</dbReference>
<organism evidence="7 8">
    <name type="scientific">Lagenidium giganteum</name>
    <dbReference type="NCBI Taxonomy" id="4803"/>
    <lineage>
        <taxon>Eukaryota</taxon>
        <taxon>Sar</taxon>
        <taxon>Stramenopiles</taxon>
        <taxon>Oomycota</taxon>
        <taxon>Peronosporomycetes</taxon>
        <taxon>Pythiales</taxon>
        <taxon>Pythiaceae</taxon>
    </lineage>
</organism>
<keyword evidence="1" id="KW-0479">Metal-binding</keyword>
<dbReference type="PANTHER" id="PTHR13483">
    <property type="entry name" value="BOX C_D SNORNA PROTEIN 1-RELATED"/>
    <property type="match status" value="1"/>
</dbReference>
<evidence type="ECO:0000256" key="2">
    <source>
        <dbReference type="ARBA" id="ARBA00022771"/>
    </source>
</evidence>
<dbReference type="GO" id="GO:0048254">
    <property type="term" value="P:snoRNA localization"/>
    <property type="evidence" value="ECO:0007669"/>
    <property type="project" value="TreeGrafter"/>
</dbReference>
<feature type="compositionally biased region" description="Polar residues" evidence="5">
    <location>
        <begin position="52"/>
        <end position="66"/>
    </location>
</feature>
<dbReference type="CDD" id="cd23024">
    <property type="entry name" value="zf-HIT_ZNHIT2-3"/>
    <property type="match status" value="1"/>
</dbReference>